<evidence type="ECO:0000256" key="9">
    <source>
        <dbReference type="ARBA" id="ARBA00023136"/>
    </source>
</evidence>
<dbReference type="SUPFAM" id="SSF103506">
    <property type="entry name" value="Mitochondrial carrier"/>
    <property type="match status" value="1"/>
</dbReference>
<keyword evidence="4 10" id="KW-0812">Transmembrane</keyword>
<keyword evidence="7" id="KW-1133">Transmembrane helix</keyword>
<dbReference type="AlphaFoldDB" id="A0A843WPH5"/>
<organism evidence="12 13">
    <name type="scientific">Colocasia esculenta</name>
    <name type="common">Wild taro</name>
    <name type="synonym">Arum esculentum</name>
    <dbReference type="NCBI Taxonomy" id="4460"/>
    <lineage>
        <taxon>Eukaryota</taxon>
        <taxon>Viridiplantae</taxon>
        <taxon>Streptophyta</taxon>
        <taxon>Embryophyta</taxon>
        <taxon>Tracheophyta</taxon>
        <taxon>Spermatophyta</taxon>
        <taxon>Magnoliopsida</taxon>
        <taxon>Liliopsida</taxon>
        <taxon>Araceae</taxon>
        <taxon>Aroideae</taxon>
        <taxon>Colocasieae</taxon>
        <taxon>Colocasia</taxon>
    </lineage>
</organism>
<dbReference type="InterPro" id="IPR050391">
    <property type="entry name" value="Mito_Metabolite_Transporter"/>
</dbReference>
<comment type="similarity">
    <text evidence="2 11">Belongs to the mitochondrial carrier (TC 2.A.29) family.</text>
</comment>
<evidence type="ECO:0000256" key="10">
    <source>
        <dbReference type="PROSITE-ProRule" id="PRU00282"/>
    </source>
</evidence>
<dbReference type="OrthoDB" id="756301at2759"/>
<proteinExistence type="inferred from homology"/>
<dbReference type="InterPro" id="IPR023395">
    <property type="entry name" value="MCP_dom_sf"/>
</dbReference>
<reference evidence="12" key="1">
    <citation type="submission" date="2017-07" db="EMBL/GenBank/DDBJ databases">
        <title>Taro Niue Genome Assembly and Annotation.</title>
        <authorList>
            <person name="Atibalentja N."/>
            <person name="Keating K."/>
            <person name="Fields C.J."/>
        </authorList>
    </citation>
    <scope>NUCLEOTIDE SEQUENCE</scope>
    <source>
        <strain evidence="12">Niue_2</strain>
        <tissue evidence="12">Leaf</tissue>
    </source>
</reference>
<dbReference type="GO" id="GO:0022857">
    <property type="term" value="F:transmembrane transporter activity"/>
    <property type="evidence" value="ECO:0007669"/>
    <property type="project" value="UniProtKB-ARBA"/>
</dbReference>
<evidence type="ECO:0000313" key="12">
    <source>
        <dbReference type="EMBL" id="MQM13373.1"/>
    </source>
</evidence>
<comment type="caution">
    <text evidence="12">The sequence shown here is derived from an EMBL/GenBank/DDBJ whole genome shotgun (WGS) entry which is preliminary data.</text>
</comment>
<accession>A0A843WPH5</accession>
<keyword evidence="9 10" id="KW-0472">Membrane</keyword>
<evidence type="ECO:0000313" key="13">
    <source>
        <dbReference type="Proteomes" id="UP000652761"/>
    </source>
</evidence>
<evidence type="ECO:0000256" key="5">
    <source>
        <dbReference type="ARBA" id="ARBA00022737"/>
    </source>
</evidence>
<dbReference type="InterPro" id="IPR002067">
    <property type="entry name" value="MCP"/>
</dbReference>
<keyword evidence="13" id="KW-1185">Reference proteome</keyword>
<dbReference type="Gene3D" id="1.50.40.10">
    <property type="entry name" value="Mitochondrial carrier domain"/>
    <property type="match status" value="1"/>
</dbReference>
<dbReference type="InterPro" id="IPR018108">
    <property type="entry name" value="MCP_transmembrane"/>
</dbReference>
<dbReference type="EMBL" id="NMUH01005668">
    <property type="protein sequence ID" value="MQM13373.1"/>
    <property type="molecule type" value="Genomic_DNA"/>
</dbReference>
<feature type="repeat" description="Solcar" evidence="10">
    <location>
        <begin position="126"/>
        <end position="221"/>
    </location>
</feature>
<evidence type="ECO:0000256" key="11">
    <source>
        <dbReference type="RuleBase" id="RU000488"/>
    </source>
</evidence>
<dbReference type="GO" id="GO:0005743">
    <property type="term" value="C:mitochondrial inner membrane"/>
    <property type="evidence" value="ECO:0007669"/>
    <property type="project" value="UniProtKB-SubCell"/>
</dbReference>
<evidence type="ECO:0000256" key="6">
    <source>
        <dbReference type="ARBA" id="ARBA00022792"/>
    </source>
</evidence>
<keyword evidence="8" id="KW-0496">Mitochondrion</keyword>
<protein>
    <recommendedName>
        <fullName evidence="14">Uncoupling protein 3</fullName>
    </recommendedName>
</protein>
<evidence type="ECO:0000256" key="4">
    <source>
        <dbReference type="ARBA" id="ARBA00022692"/>
    </source>
</evidence>
<dbReference type="PANTHER" id="PTHR45618">
    <property type="entry name" value="MITOCHONDRIAL DICARBOXYLATE CARRIER-RELATED"/>
    <property type="match status" value="1"/>
</dbReference>
<feature type="repeat" description="Solcar" evidence="10">
    <location>
        <begin position="230"/>
        <end position="320"/>
    </location>
</feature>
<evidence type="ECO:0000256" key="3">
    <source>
        <dbReference type="ARBA" id="ARBA00022448"/>
    </source>
</evidence>
<evidence type="ECO:0008006" key="14">
    <source>
        <dbReference type="Google" id="ProtNLM"/>
    </source>
</evidence>
<dbReference type="FunFam" id="1.50.40.10:FF:000062">
    <property type="entry name" value="mitochondrial uncoupling protein 3"/>
    <property type="match status" value="1"/>
</dbReference>
<dbReference type="PROSITE" id="PS50920">
    <property type="entry name" value="SOLCAR"/>
    <property type="match status" value="3"/>
</dbReference>
<keyword evidence="6" id="KW-0999">Mitochondrion inner membrane</keyword>
<keyword evidence="3 11" id="KW-0813">Transport</keyword>
<dbReference type="Pfam" id="PF00153">
    <property type="entry name" value="Mito_carr"/>
    <property type="match status" value="3"/>
</dbReference>
<sequence>MASEECEWVAARGGGGKREAFTKVALTSLSAAVAEAATFPIDAVKTRLQLQGELQMFPHHRAAAHGATSAPTNFLPVGLGVLEKEKGGILGIYRGLAPAVLRHLFYTPIRIVGYEHLRDNIGSGGESFLCLSANNRKNAEIAIELQVVASPADLVKVRMQADGHPLRQRLPPRYTGIVDAFTKIIRTEGAQGLWRGVIPNTQRAFLVNMGELACYDQAKRFIVNNKICGDNTYAHILASIASGLSATTLSCPDDVVKTRMMNQVGGKGTKTMYMNSCDCLVKTVKYEGIMALWKGFFPTWARLGPCQFVFWVSYEKLRQAAGLSSF</sequence>
<evidence type="ECO:0000256" key="7">
    <source>
        <dbReference type="ARBA" id="ARBA00022989"/>
    </source>
</evidence>
<dbReference type="Proteomes" id="UP000652761">
    <property type="component" value="Unassembled WGS sequence"/>
</dbReference>
<gene>
    <name evidence="12" type="ORF">Taro_046299</name>
</gene>
<name>A0A843WPH5_COLES</name>
<dbReference type="PRINTS" id="PR00784">
    <property type="entry name" value="MTUNCOUPLING"/>
</dbReference>
<evidence type="ECO:0000256" key="8">
    <source>
        <dbReference type="ARBA" id="ARBA00023128"/>
    </source>
</evidence>
<evidence type="ECO:0000256" key="1">
    <source>
        <dbReference type="ARBA" id="ARBA00004448"/>
    </source>
</evidence>
<feature type="repeat" description="Solcar" evidence="10">
    <location>
        <begin position="22"/>
        <end position="120"/>
    </location>
</feature>
<evidence type="ECO:0000256" key="2">
    <source>
        <dbReference type="ARBA" id="ARBA00006375"/>
    </source>
</evidence>
<comment type="subcellular location">
    <subcellularLocation>
        <location evidence="1">Mitochondrion inner membrane</location>
        <topology evidence="1">Multi-pass membrane protein</topology>
    </subcellularLocation>
</comment>
<keyword evidence="5" id="KW-0677">Repeat</keyword>